<evidence type="ECO:0000259" key="3">
    <source>
        <dbReference type="Pfam" id="PF01370"/>
    </source>
</evidence>
<proteinExistence type="predicted"/>
<organism evidence="4 5">
    <name type="scientific">Borborobacter arsenicus</name>
    <dbReference type="NCBI Taxonomy" id="1851146"/>
    <lineage>
        <taxon>Bacteria</taxon>
        <taxon>Pseudomonadati</taxon>
        <taxon>Pseudomonadota</taxon>
        <taxon>Alphaproteobacteria</taxon>
        <taxon>Hyphomicrobiales</taxon>
        <taxon>Phyllobacteriaceae</taxon>
        <taxon>Borborobacter</taxon>
    </lineage>
</organism>
<dbReference type="PANTHER" id="PTHR43103:SF3">
    <property type="entry name" value="ADP-L-GLYCERO-D-MANNO-HEPTOSE-6-EPIMERASE"/>
    <property type="match status" value="1"/>
</dbReference>
<evidence type="ECO:0000313" key="4">
    <source>
        <dbReference type="EMBL" id="RUM96679.1"/>
    </source>
</evidence>
<sequence>MTILVTGAGAIGMKTAELLLACGKTVIVADVRPVDLGEQKPDGLSFEVCDILDRQALDALVSAYKVDEIVHTAALLSTAIRLDPPKGVLVNTVGTANILEIARQRGLRRVVIASSTTVGYTAFASHDNSPIEEDLALRIVSQRPASIYAATKIAAEHLALVYHDLYGVDVVVLRYGAVLSGGAGLATSVPGRLLATLLAAGEARREAVIDDPFLVWDGREEFVDMRDCAEANVAALHADRPGSRVYNIATGEWYSFDQFCDAVRAIYPDLRVRLKIPPTGGFAGFPYLRPAPSDIRLAADELGFKAKYSLHKTIEDYAK</sequence>
<dbReference type="EMBL" id="RKST01000017">
    <property type="protein sequence ID" value="RUM96679.1"/>
    <property type="molecule type" value="Genomic_DNA"/>
</dbReference>
<keyword evidence="5" id="KW-1185">Reference proteome</keyword>
<dbReference type="Pfam" id="PF01370">
    <property type="entry name" value="Epimerase"/>
    <property type="match status" value="1"/>
</dbReference>
<reference evidence="4 5" key="1">
    <citation type="submission" date="2018-11" db="EMBL/GenBank/DDBJ databases">
        <title>Pseudaminobacter arsenicus sp. nov., an arsenic-resistant bacterium isolated from arsenic-rich aquifers.</title>
        <authorList>
            <person name="Mu Y."/>
        </authorList>
    </citation>
    <scope>NUCLEOTIDE SEQUENCE [LARGE SCALE GENOMIC DNA]</scope>
    <source>
        <strain evidence="4 5">CB3</strain>
    </source>
</reference>
<dbReference type="SUPFAM" id="SSF51735">
    <property type="entry name" value="NAD(P)-binding Rossmann-fold domains"/>
    <property type="match status" value="1"/>
</dbReference>
<evidence type="ECO:0000313" key="5">
    <source>
        <dbReference type="Proteomes" id="UP000281647"/>
    </source>
</evidence>
<evidence type="ECO:0000256" key="2">
    <source>
        <dbReference type="ARBA" id="ARBA00023277"/>
    </source>
</evidence>
<dbReference type="RefSeq" id="WP_128627733.1">
    <property type="nucleotide sequence ID" value="NZ_RKST01000017.1"/>
</dbReference>
<name>A0A432V3A0_9HYPH</name>
<dbReference type="InterPro" id="IPR036291">
    <property type="entry name" value="NAD(P)-bd_dom_sf"/>
</dbReference>
<dbReference type="PANTHER" id="PTHR43103">
    <property type="entry name" value="NUCLEOSIDE-DIPHOSPHATE-SUGAR EPIMERASE"/>
    <property type="match status" value="1"/>
</dbReference>
<comment type="caution">
    <text evidence="4">The sequence shown here is derived from an EMBL/GenBank/DDBJ whole genome shotgun (WGS) entry which is preliminary data.</text>
</comment>
<dbReference type="Gene3D" id="3.40.50.720">
    <property type="entry name" value="NAD(P)-binding Rossmann-like Domain"/>
    <property type="match status" value="1"/>
</dbReference>
<feature type="domain" description="NAD-dependent epimerase/dehydratase" evidence="3">
    <location>
        <begin position="3"/>
        <end position="249"/>
    </location>
</feature>
<gene>
    <name evidence="4" type="ORF">EET67_17005</name>
</gene>
<dbReference type="InterPro" id="IPR001509">
    <property type="entry name" value="Epimerase_deHydtase"/>
</dbReference>
<dbReference type="OrthoDB" id="8770295at2"/>
<evidence type="ECO:0000256" key="1">
    <source>
        <dbReference type="ARBA" id="ARBA00022857"/>
    </source>
</evidence>
<dbReference type="PROSITE" id="PS00061">
    <property type="entry name" value="ADH_SHORT"/>
    <property type="match status" value="1"/>
</dbReference>
<keyword evidence="1" id="KW-0521">NADP</keyword>
<dbReference type="AlphaFoldDB" id="A0A432V3A0"/>
<keyword evidence="2" id="KW-0119">Carbohydrate metabolism</keyword>
<dbReference type="InterPro" id="IPR020904">
    <property type="entry name" value="Sc_DH/Rdtase_CS"/>
</dbReference>
<protein>
    <submittedName>
        <fullName evidence="4">NAD(P)-dependent oxidoreductase</fullName>
    </submittedName>
</protein>
<dbReference type="Proteomes" id="UP000281647">
    <property type="component" value="Unassembled WGS sequence"/>
</dbReference>
<accession>A0A432V3A0</accession>